<protein>
    <submittedName>
        <fullName evidence="1">Uncharacterized protein</fullName>
    </submittedName>
</protein>
<dbReference type="Proteomes" id="UP000499080">
    <property type="component" value="Unassembled WGS sequence"/>
</dbReference>
<comment type="caution">
    <text evidence="1">The sequence shown here is derived from an EMBL/GenBank/DDBJ whole genome shotgun (WGS) entry which is preliminary data.</text>
</comment>
<organism evidence="1 2">
    <name type="scientific">Araneus ventricosus</name>
    <name type="common">Orbweaver spider</name>
    <name type="synonym">Epeira ventricosa</name>
    <dbReference type="NCBI Taxonomy" id="182803"/>
    <lineage>
        <taxon>Eukaryota</taxon>
        <taxon>Metazoa</taxon>
        <taxon>Ecdysozoa</taxon>
        <taxon>Arthropoda</taxon>
        <taxon>Chelicerata</taxon>
        <taxon>Arachnida</taxon>
        <taxon>Araneae</taxon>
        <taxon>Araneomorphae</taxon>
        <taxon>Entelegynae</taxon>
        <taxon>Araneoidea</taxon>
        <taxon>Araneidae</taxon>
        <taxon>Araneus</taxon>
    </lineage>
</organism>
<evidence type="ECO:0000313" key="2">
    <source>
        <dbReference type="Proteomes" id="UP000499080"/>
    </source>
</evidence>
<keyword evidence="2" id="KW-1185">Reference proteome</keyword>
<accession>A0A4Y2HJK8</accession>
<gene>
    <name evidence="1" type="ORF">AVEN_71119_1</name>
</gene>
<dbReference type="AlphaFoldDB" id="A0A4Y2HJK8"/>
<evidence type="ECO:0000313" key="1">
    <source>
        <dbReference type="EMBL" id="GBM65439.1"/>
    </source>
</evidence>
<proteinExistence type="predicted"/>
<sequence length="135" mass="15391">MHREIPMSTARKKGSESLLTECVAWNYRNKFRDGRQLEFFGISLYDVPDSLDGIFPPRTGSHGIVYDLVKVLHDILNAFTHDPLDLSGQTKNRVDGDRVRRIFGIRLAKNNCVTKVREPSQKLNKTRKTGYGALD</sequence>
<reference evidence="1 2" key="1">
    <citation type="journal article" date="2019" name="Sci. Rep.">
        <title>Orb-weaving spider Araneus ventricosus genome elucidates the spidroin gene catalogue.</title>
        <authorList>
            <person name="Kono N."/>
            <person name="Nakamura H."/>
            <person name="Ohtoshi R."/>
            <person name="Moran D.A.P."/>
            <person name="Shinohara A."/>
            <person name="Yoshida Y."/>
            <person name="Fujiwara M."/>
            <person name="Mori M."/>
            <person name="Tomita M."/>
            <person name="Arakawa K."/>
        </authorList>
    </citation>
    <scope>NUCLEOTIDE SEQUENCE [LARGE SCALE GENOMIC DNA]</scope>
</reference>
<name>A0A4Y2HJK8_ARAVE</name>
<dbReference type="EMBL" id="BGPR01001978">
    <property type="protein sequence ID" value="GBM65439.1"/>
    <property type="molecule type" value="Genomic_DNA"/>
</dbReference>